<reference evidence="7 8" key="1">
    <citation type="submission" date="2019-09" db="EMBL/GenBank/DDBJ databases">
        <title>Polymorphobacter sp. isolated from a lake in China.</title>
        <authorList>
            <person name="Liu Z."/>
        </authorList>
    </citation>
    <scope>NUCLEOTIDE SEQUENCE [LARGE SCALE GENOMIC DNA]</scope>
    <source>
        <strain evidence="7 8">D40P</strain>
    </source>
</reference>
<dbReference type="InterPro" id="IPR043502">
    <property type="entry name" value="DNA/RNA_pol_sf"/>
</dbReference>
<dbReference type="GO" id="GO:0003684">
    <property type="term" value="F:damaged DNA binding"/>
    <property type="evidence" value="ECO:0007669"/>
    <property type="project" value="InterPro"/>
</dbReference>
<dbReference type="EC" id="2.7.7.7" evidence="3"/>
<dbReference type="Gene3D" id="3.40.1170.60">
    <property type="match status" value="1"/>
</dbReference>
<dbReference type="InterPro" id="IPR043128">
    <property type="entry name" value="Rev_trsase/Diguanyl_cyclase"/>
</dbReference>
<evidence type="ECO:0000256" key="1">
    <source>
        <dbReference type="ARBA" id="ARBA00010945"/>
    </source>
</evidence>
<evidence type="ECO:0000256" key="5">
    <source>
        <dbReference type="ARBA" id="ARBA00049244"/>
    </source>
</evidence>
<protein>
    <recommendedName>
        <fullName evidence="3">DNA-directed DNA polymerase</fullName>
        <ecNumber evidence="3">2.7.7.7</ecNumber>
    </recommendedName>
</protein>
<dbReference type="GO" id="GO:0009432">
    <property type="term" value="P:SOS response"/>
    <property type="evidence" value="ECO:0007669"/>
    <property type="project" value="TreeGrafter"/>
</dbReference>
<dbReference type="GO" id="GO:0042276">
    <property type="term" value="P:error-prone translesion synthesis"/>
    <property type="evidence" value="ECO:0007669"/>
    <property type="project" value="TreeGrafter"/>
</dbReference>
<dbReference type="AlphaFoldDB" id="A0A7C9KWY7"/>
<dbReference type="InterPro" id="IPR001126">
    <property type="entry name" value="UmuC"/>
</dbReference>
<dbReference type="InterPro" id="IPR017961">
    <property type="entry name" value="DNA_pol_Y-fam_little_finger"/>
</dbReference>
<dbReference type="Proteomes" id="UP000481327">
    <property type="component" value="Unassembled WGS sequence"/>
</dbReference>
<dbReference type="EMBL" id="WIOL01000003">
    <property type="protein sequence ID" value="MQT17425.1"/>
    <property type="molecule type" value="Genomic_DNA"/>
</dbReference>
<dbReference type="GO" id="GO:0003887">
    <property type="term" value="F:DNA-directed DNA polymerase activity"/>
    <property type="evidence" value="ECO:0007669"/>
    <property type="project" value="UniProtKB-KW"/>
</dbReference>
<comment type="similarity">
    <text evidence="1">Belongs to the DNA polymerase type-Y family.</text>
</comment>
<organism evidence="7 8">
    <name type="scientific">Sandarakinorhabdus fusca</name>
    <dbReference type="NCBI Taxonomy" id="1439888"/>
    <lineage>
        <taxon>Bacteria</taxon>
        <taxon>Pseudomonadati</taxon>
        <taxon>Pseudomonadota</taxon>
        <taxon>Alphaproteobacteria</taxon>
        <taxon>Sphingomonadales</taxon>
        <taxon>Sphingosinicellaceae</taxon>
        <taxon>Sandarakinorhabdus</taxon>
    </lineage>
</organism>
<comment type="subunit">
    <text evidence="2">Monomer.</text>
</comment>
<feature type="domain" description="UmuC" evidence="6">
    <location>
        <begin position="8"/>
        <end position="191"/>
    </location>
</feature>
<dbReference type="PANTHER" id="PTHR11076:SF33">
    <property type="entry name" value="DNA POLYMERASE KAPPA"/>
    <property type="match status" value="1"/>
</dbReference>
<evidence type="ECO:0000256" key="4">
    <source>
        <dbReference type="ARBA" id="ARBA00025589"/>
    </source>
</evidence>
<dbReference type="Pfam" id="PF11799">
    <property type="entry name" value="IMS_C"/>
    <property type="match status" value="1"/>
</dbReference>
<dbReference type="Pfam" id="PF00817">
    <property type="entry name" value="IMS"/>
    <property type="match status" value="1"/>
</dbReference>
<comment type="function">
    <text evidence="4">Poorly processive, error-prone DNA polymerase involved in untargeted mutagenesis. Copies undamaged DNA at stalled replication forks, which arise in vivo from mismatched or misaligned primer ends. These misaligned primers can be extended by PolIV. Exhibits no 3'-5' exonuclease (proofreading) activity. May be involved in translesional synthesis, in conjunction with the beta clamp from PolIII.</text>
</comment>
<dbReference type="Gene3D" id="3.30.70.270">
    <property type="match status" value="1"/>
</dbReference>
<dbReference type="GO" id="GO:0006281">
    <property type="term" value="P:DNA repair"/>
    <property type="evidence" value="ECO:0007669"/>
    <property type="project" value="InterPro"/>
</dbReference>
<dbReference type="PROSITE" id="PS50173">
    <property type="entry name" value="UMUC"/>
    <property type="match status" value="1"/>
</dbReference>
<name>A0A7C9KWY7_9SPHN</name>
<evidence type="ECO:0000313" key="8">
    <source>
        <dbReference type="Proteomes" id="UP000481327"/>
    </source>
</evidence>
<dbReference type="PANTHER" id="PTHR11076">
    <property type="entry name" value="DNA REPAIR POLYMERASE UMUC / TRANSFERASE FAMILY MEMBER"/>
    <property type="match status" value="1"/>
</dbReference>
<gene>
    <name evidence="7" type="ORF">F3168_09135</name>
</gene>
<proteinExistence type="inferred from homology"/>
<evidence type="ECO:0000256" key="2">
    <source>
        <dbReference type="ARBA" id="ARBA00011245"/>
    </source>
</evidence>
<dbReference type="CDD" id="cd00424">
    <property type="entry name" value="PolY"/>
    <property type="match status" value="1"/>
</dbReference>
<dbReference type="SUPFAM" id="SSF56672">
    <property type="entry name" value="DNA/RNA polymerases"/>
    <property type="match status" value="1"/>
</dbReference>
<dbReference type="Gene3D" id="1.10.150.20">
    <property type="entry name" value="5' to 3' exonuclease, C-terminal subdomain"/>
    <property type="match status" value="1"/>
</dbReference>
<keyword evidence="8" id="KW-1185">Reference proteome</keyword>
<accession>A0A7C9KWY7</accession>
<comment type="catalytic activity">
    <reaction evidence="5">
        <text>DNA(n) + a 2'-deoxyribonucleoside 5'-triphosphate = DNA(n+1) + diphosphate</text>
        <dbReference type="Rhea" id="RHEA:22508"/>
        <dbReference type="Rhea" id="RHEA-COMP:17339"/>
        <dbReference type="Rhea" id="RHEA-COMP:17340"/>
        <dbReference type="ChEBI" id="CHEBI:33019"/>
        <dbReference type="ChEBI" id="CHEBI:61560"/>
        <dbReference type="ChEBI" id="CHEBI:173112"/>
        <dbReference type="EC" id="2.7.7.7"/>
    </reaction>
</comment>
<dbReference type="GO" id="GO:0005829">
    <property type="term" value="C:cytosol"/>
    <property type="evidence" value="ECO:0007669"/>
    <property type="project" value="TreeGrafter"/>
</dbReference>
<dbReference type="InterPro" id="IPR050116">
    <property type="entry name" value="DNA_polymerase-Y"/>
</dbReference>
<evidence type="ECO:0000256" key="3">
    <source>
        <dbReference type="ARBA" id="ARBA00012417"/>
    </source>
</evidence>
<evidence type="ECO:0000259" key="6">
    <source>
        <dbReference type="PROSITE" id="PS50173"/>
    </source>
</evidence>
<dbReference type="OrthoDB" id="9808813at2"/>
<comment type="caution">
    <text evidence="7">The sequence shown here is derived from an EMBL/GenBank/DDBJ whole genome shotgun (WGS) entry which is preliminary data.</text>
</comment>
<evidence type="ECO:0000313" key="7">
    <source>
        <dbReference type="EMBL" id="MQT17425.1"/>
    </source>
</evidence>
<sequence>MVTASLRWLYLDLNSYFAHVEQQLDPSLRGQPVVVAPVDSDSTSAIAASYEAKKFGIRTGTKIHEARALCRDIRVVPARHGEYVRFHHAIIAEVERHVPVTAVCSIDEVACRLLDNENAPAAVTALAARIKAGIRAHVGECLTVSIGVAPNRLLAKMAADMQKPDGLTILPPETLAARLATLKLSDIPGVGRNMERRLAAAGIVTMERLLALTPREARLAWGSVWGERMHWLLQGADVAEVPTQQRSIGHSHVLGPDKRSPDRARLVARRLAAKAATRLRRAERTAGWIGLAVKAEARFGEKPAKWSSGLRLPQVMDTVTLLERLDTLWHRMRGEFGPQRYLQVSIVLGELGDAGAVQHDLFQGASAPGLFDGPSTPSAADAARRLALSVAMDKVNARFGRDAVTLGHDAAGASRSQGPRIAFTRIPELAEFHE</sequence>